<evidence type="ECO:0000256" key="1">
    <source>
        <dbReference type="SAM" id="MobiDB-lite"/>
    </source>
</evidence>
<evidence type="ECO:0000313" key="2">
    <source>
        <dbReference type="EMBL" id="BAK74844.1"/>
    </source>
</evidence>
<gene>
    <name evidence="2" type="primary">mutated F3'5'H</name>
</gene>
<organism evidence="2">
    <name type="scientific">Gentiana scabra x Gentiana triflora</name>
    <dbReference type="NCBI Taxonomy" id="553040"/>
    <lineage>
        <taxon>Eukaryota</taxon>
        <taxon>Viridiplantae</taxon>
        <taxon>Streptophyta</taxon>
        <taxon>Embryophyta</taxon>
        <taxon>Tracheophyta</taxon>
        <taxon>Spermatophyta</taxon>
        <taxon>Magnoliopsida</taxon>
        <taxon>eudicotyledons</taxon>
        <taxon>Gunneridae</taxon>
        <taxon>Pentapetalae</taxon>
        <taxon>asterids</taxon>
        <taxon>lamiids</taxon>
        <taxon>Gentianales</taxon>
        <taxon>Gentianaceae</taxon>
        <taxon>Gentianeae</taxon>
        <taxon>Gentianinae</taxon>
        <taxon>Gentiana</taxon>
    </lineage>
</organism>
<name>G1UE77_9GENT</name>
<sequence length="66" mass="7402">MSPIYTTLTFTPCCSSFSLLSCPETCSLPPRQSHRPPLPPPSTRAHRMANPRCPSSFRQHATCYFC</sequence>
<dbReference type="EMBL" id="AB586140">
    <property type="protein sequence ID" value="BAK74844.1"/>
    <property type="molecule type" value="Genomic_DNA"/>
</dbReference>
<dbReference type="AlphaFoldDB" id="G1UE77"/>
<feature type="region of interest" description="Disordered" evidence="1">
    <location>
        <begin position="29"/>
        <end position="49"/>
    </location>
</feature>
<protein>
    <submittedName>
        <fullName evidence="2">Mutated flavonoid 3', 5' hydroxylase</fullName>
    </submittedName>
</protein>
<accession>G1UE77</accession>
<proteinExistence type="predicted"/>
<reference evidence="2" key="1">
    <citation type="journal article" date="2011" name="Mol. Genet. Genomics">
        <title>A single-base substitution suppresses flower color mutation caused by a novel miniature inverted-repeat transposable element in gentian.</title>
        <authorList>
            <person name="Nishihara M."/>
            <person name="Hikage T."/>
            <person name="Yamada E."/>
            <person name="Nakatsuka T."/>
        </authorList>
    </citation>
    <scope>NUCLEOTIDE SEQUENCE</scope>
    <source>
        <strain evidence="2">NWP</strain>
    </source>
</reference>